<keyword evidence="15" id="KW-1185">Reference proteome</keyword>
<dbReference type="Pfam" id="PF00003">
    <property type="entry name" value="7tm_3"/>
    <property type="match status" value="1"/>
</dbReference>
<dbReference type="InterPro" id="IPR001828">
    <property type="entry name" value="ANF_lig-bd_rcpt"/>
</dbReference>
<dbReference type="PROSITE" id="PS50259">
    <property type="entry name" value="G_PROTEIN_RECEP_F3_4"/>
    <property type="match status" value="1"/>
</dbReference>
<feature type="transmembrane region" description="Helical" evidence="12">
    <location>
        <begin position="580"/>
        <end position="599"/>
    </location>
</feature>
<organism evidence="14 15">
    <name type="scientific">Neogobius melanostomus</name>
    <name type="common">round goby</name>
    <dbReference type="NCBI Taxonomy" id="47308"/>
    <lineage>
        <taxon>Eukaryota</taxon>
        <taxon>Metazoa</taxon>
        <taxon>Chordata</taxon>
        <taxon>Craniata</taxon>
        <taxon>Vertebrata</taxon>
        <taxon>Euteleostomi</taxon>
        <taxon>Actinopterygii</taxon>
        <taxon>Neopterygii</taxon>
        <taxon>Teleostei</taxon>
        <taxon>Neoteleostei</taxon>
        <taxon>Acanthomorphata</taxon>
        <taxon>Gobiaria</taxon>
        <taxon>Gobiiformes</taxon>
        <taxon>Gobioidei</taxon>
        <taxon>Gobiidae</taxon>
        <taxon>Benthophilinae</taxon>
        <taxon>Neogobiini</taxon>
        <taxon>Neogobius</taxon>
    </lineage>
</organism>
<dbReference type="InterPro" id="IPR000068">
    <property type="entry name" value="GPCR_3_Ca_sens_rcpt-rel"/>
</dbReference>
<dbReference type="Proteomes" id="UP000694523">
    <property type="component" value="Unplaced"/>
</dbReference>
<evidence type="ECO:0000256" key="5">
    <source>
        <dbReference type="ARBA" id="ARBA00022989"/>
    </source>
</evidence>
<dbReference type="FunFam" id="3.40.50.2300:FF:000016">
    <property type="entry name" value="Taste 1 receptor member 2"/>
    <property type="match status" value="1"/>
</dbReference>
<evidence type="ECO:0000256" key="10">
    <source>
        <dbReference type="ARBA" id="ARBA00023224"/>
    </source>
</evidence>
<keyword evidence="2" id="KW-1003">Cell membrane</keyword>
<comment type="similarity">
    <text evidence="11">Belongs to the G-protein coupled receptor 3 family. TAS1R subfamily.</text>
</comment>
<keyword evidence="4" id="KW-0732">Signal</keyword>
<dbReference type="PANTHER" id="PTHR24061:SF441">
    <property type="entry name" value="TASTE RECEPTOR TYPE 1 MEMBER 2B-RELATED"/>
    <property type="match status" value="1"/>
</dbReference>
<dbReference type="PANTHER" id="PTHR24061">
    <property type="entry name" value="CALCIUM-SENSING RECEPTOR-RELATED"/>
    <property type="match status" value="1"/>
</dbReference>
<reference evidence="14" key="1">
    <citation type="submission" date="2025-08" db="UniProtKB">
        <authorList>
            <consortium name="Ensembl"/>
        </authorList>
    </citation>
    <scope>IDENTIFICATION</scope>
</reference>
<dbReference type="GO" id="GO:0004930">
    <property type="term" value="F:G protein-coupled receptor activity"/>
    <property type="evidence" value="ECO:0007669"/>
    <property type="project" value="UniProtKB-KW"/>
</dbReference>
<feature type="transmembrane region" description="Helical" evidence="12">
    <location>
        <begin position="764"/>
        <end position="784"/>
    </location>
</feature>
<evidence type="ECO:0000256" key="4">
    <source>
        <dbReference type="ARBA" id="ARBA00022729"/>
    </source>
</evidence>
<feature type="transmembrane region" description="Helical" evidence="12">
    <location>
        <begin position="736"/>
        <end position="758"/>
    </location>
</feature>
<dbReference type="InterPro" id="IPR038550">
    <property type="entry name" value="GPCR_3_9-Cys_sf"/>
</dbReference>
<proteinExistence type="inferred from homology"/>
<keyword evidence="3 12" id="KW-0812">Transmembrane</keyword>
<dbReference type="PRINTS" id="PR00248">
    <property type="entry name" value="GPCRMGR"/>
</dbReference>
<dbReference type="InterPro" id="IPR017979">
    <property type="entry name" value="GPCR_3_CS"/>
</dbReference>
<evidence type="ECO:0000256" key="9">
    <source>
        <dbReference type="ARBA" id="ARBA00023180"/>
    </source>
</evidence>
<dbReference type="SUPFAM" id="SSF53822">
    <property type="entry name" value="Periplasmic binding protein-like I"/>
    <property type="match status" value="1"/>
</dbReference>
<evidence type="ECO:0000256" key="2">
    <source>
        <dbReference type="ARBA" id="ARBA00022475"/>
    </source>
</evidence>
<dbReference type="Pfam" id="PF07562">
    <property type="entry name" value="NCD3G"/>
    <property type="match status" value="1"/>
</dbReference>
<feature type="transmembrane region" description="Helical" evidence="12">
    <location>
        <begin position="702"/>
        <end position="724"/>
    </location>
</feature>
<comment type="subcellular location">
    <subcellularLocation>
        <location evidence="1">Cell membrane</location>
        <topology evidence="1">Multi-pass membrane protein</topology>
    </subcellularLocation>
</comment>
<dbReference type="InterPro" id="IPR017978">
    <property type="entry name" value="GPCR_3_C"/>
</dbReference>
<keyword evidence="5 12" id="KW-1133">Transmembrane helix</keyword>
<evidence type="ECO:0000256" key="7">
    <source>
        <dbReference type="ARBA" id="ARBA00023136"/>
    </source>
</evidence>
<dbReference type="SUPFAM" id="SSF57586">
    <property type="entry name" value="TNF receptor-like"/>
    <property type="match status" value="1"/>
</dbReference>
<dbReference type="GO" id="GO:0005886">
    <property type="term" value="C:plasma membrane"/>
    <property type="evidence" value="ECO:0007669"/>
    <property type="project" value="UniProtKB-SubCell"/>
</dbReference>
<evidence type="ECO:0000256" key="8">
    <source>
        <dbReference type="ARBA" id="ARBA00023170"/>
    </source>
</evidence>
<dbReference type="InterPro" id="IPR028082">
    <property type="entry name" value="Peripla_BP_I"/>
</dbReference>
<keyword evidence="7 12" id="KW-0472">Membrane</keyword>
<evidence type="ECO:0000313" key="14">
    <source>
        <dbReference type="Ensembl" id="ENSNMLP00000019605.1"/>
    </source>
</evidence>
<evidence type="ECO:0000256" key="12">
    <source>
        <dbReference type="SAM" id="Phobius"/>
    </source>
</evidence>
<evidence type="ECO:0000259" key="13">
    <source>
        <dbReference type="PROSITE" id="PS50259"/>
    </source>
</evidence>
<sequence length="814" mass="92460">MSSPVFEWGCSSSLGQGVPNLFWLGPQNFNFKIEKLFKIKLILAFFFLFRLTPLGSYRYLFLFSKPFYGSSYRRFQLMRFSIEEINNSSSLLPGVTLGYNIFDHCSDTQNIPGIFNILSGKDPIDPWATRHGNVTKVTAVVGAFTSPVTRTVAPLFMPSHIPLISYGASSSIFSQKLNYPSFLRTVHPNKDVVDVIVHMLQHFQWQWVAFLHIDNDYGNDGRNVFMKMIQDKDICLAYTKKLDENTNYTTIFKQIQIQNIQVIIVFATERVAENVIEFAIEMNVTNKTWIAVDAWSLNKKIPKLSGIRNIGTVIGVAEPDVTIPGFNKFIRALEIENQPGEFCNQFCNCSDLNRSEIVRAENSFNFPVYAAVHAIAHALHNTLQCGDKKCHKNSTSPHMVLSELKRSNFSLLDHTIEFDRNGDPRFGTFNIIFWNSSGEAEVVGVHKFQPSSHFSVNESKIQWHNSVPSSVCSSECQPGFRKSLVGIHKCCFKCVICPSSTYINSSEDQYTCLSCDETEWSPEASTACNKRVVEFVPFEDAIAVVIMVGTVCLVGLCLLTSVLFGLNFNTPVVRSAGGPMCFLVLGCLSLSSISVFFFFVKPDVASCILRYFPFLLFFTVCLACFVVRSFQIVSIFKIVTHYPSLHRLWVRYHGQWLVVLTAFILQGTLLLIMYTSAPPQPYSNSLWHKDKTILICELNLKVYSASIALFCFLCFLCFVFSYMGKELPKNYNEAKAITFCLILLILTWIVFATVYILYKGKYIHAVNASAILCSLYSFLTWYFLPKCFIIIFRPEKNTQEYFQGLIKTYNITNN</sequence>
<evidence type="ECO:0000256" key="11">
    <source>
        <dbReference type="ARBA" id="ARBA00038492"/>
    </source>
</evidence>
<dbReference type="Gene3D" id="2.10.50.30">
    <property type="entry name" value="GPCR, family 3, nine cysteines domain"/>
    <property type="match status" value="1"/>
</dbReference>
<accession>A0A8C6TG41</accession>
<feature type="domain" description="G-protein coupled receptors family 3 profile" evidence="13">
    <location>
        <begin position="542"/>
        <end position="800"/>
    </location>
</feature>
<dbReference type="Gene3D" id="3.40.50.2300">
    <property type="match status" value="2"/>
</dbReference>
<protein>
    <recommendedName>
        <fullName evidence="13">G-protein coupled receptors family 3 profile domain-containing protein</fullName>
    </recommendedName>
</protein>
<dbReference type="GO" id="GO:0050909">
    <property type="term" value="P:sensory perception of taste"/>
    <property type="evidence" value="ECO:0007669"/>
    <property type="project" value="UniProtKB-ARBA"/>
</dbReference>
<dbReference type="Ensembl" id="ENSNMLT00000022028.1">
    <property type="protein sequence ID" value="ENSNMLP00000019605.1"/>
    <property type="gene ID" value="ENSNMLG00000011688.1"/>
</dbReference>
<dbReference type="InterPro" id="IPR011500">
    <property type="entry name" value="GPCR_3_9-Cys_dom"/>
</dbReference>
<feature type="transmembrane region" description="Helical" evidence="12">
    <location>
        <begin position="611"/>
        <end position="636"/>
    </location>
</feature>
<dbReference type="PROSITE" id="PS00980">
    <property type="entry name" value="G_PROTEIN_RECEP_F3_2"/>
    <property type="match status" value="1"/>
</dbReference>
<keyword evidence="10" id="KW-0807">Transducer</keyword>
<keyword evidence="6" id="KW-0297">G-protein coupled receptor</keyword>
<keyword evidence="8" id="KW-0675">Receptor</keyword>
<evidence type="ECO:0000256" key="6">
    <source>
        <dbReference type="ARBA" id="ARBA00023040"/>
    </source>
</evidence>
<dbReference type="Pfam" id="PF01094">
    <property type="entry name" value="ANF_receptor"/>
    <property type="match status" value="1"/>
</dbReference>
<keyword evidence="9" id="KW-0325">Glycoprotein</keyword>
<evidence type="ECO:0000256" key="3">
    <source>
        <dbReference type="ARBA" id="ARBA00022692"/>
    </source>
</evidence>
<evidence type="ECO:0000313" key="15">
    <source>
        <dbReference type="Proteomes" id="UP000694523"/>
    </source>
</evidence>
<evidence type="ECO:0000256" key="1">
    <source>
        <dbReference type="ARBA" id="ARBA00004651"/>
    </source>
</evidence>
<dbReference type="FunFam" id="2.10.50.30:FF:000004">
    <property type="entry name" value="Taste receptor type 1 member 3-like protein"/>
    <property type="match status" value="1"/>
</dbReference>
<dbReference type="InterPro" id="IPR000337">
    <property type="entry name" value="GPCR_3"/>
</dbReference>
<dbReference type="AlphaFoldDB" id="A0A8C6TG41"/>
<reference evidence="14" key="2">
    <citation type="submission" date="2025-09" db="UniProtKB">
        <authorList>
            <consortium name="Ensembl"/>
        </authorList>
    </citation>
    <scope>IDENTIFICATION</scope>
</reference>
<feature type="transmembrane region" description="Helical" evidence="12">
    <location>
        <begin position="541"/>
        <end position="568"/>
    </location>
</feature>
<name>A0A8C6TG41_9GOBI</name>
<feature type="transmembrane region" description="Helical" evidence="12">
    <location>
        <begin position="656"/>
        <end position="677"/>
    </location>
</feature>